<sequence length="394" mass="45331">MGAEAFLYVTLYWGSLPGISIASARCLAILPKSAAELSAYRDLPGRICEDQKKLTRIDKEVPHVVFVLGESASRHHMGLYGYDLDTTPYLSAREANGELTVFSDVISPQSVTILSLERLFTFYHNESGADSWYHYGNLFGILRKAGYHTAWLSNQETGGVWGNVGRFYADCCDAQAFVKRRDSLSKKVSAEYDEQLLPLFDSLLQDEKQEPYDFTVIHLMGCHANYASRYPESFAIFQSDEESADTEKKRQARAEYDNAVRYNDYILDQIVRRLEQEDAVLIYISDHGEEVYDVGDYMGHYTNGSFYQLEIPMLIWTSASFRRHHPETCQRIEAAKDRPYMTDDMIHTLLDLTGVATDEYDPDRSIIHPDFHADRPRIFNDKVYRRDWAEKKSF</sequence>
<dbReference type="GO" id="GO:0009244">
    <property type="term" value="P:lipopolysaccharide core region biosynthetic process"/>
    <property type="evidence" value="ECO:0007669"/>
    <property type="project" value="TreeGrafter"/>
</dbReference>
<protein>
    <submittedName>
        <fullName evidence="8">Phosphoethanolamine transferase</fullName>
    </submittedName>
</protein>
<dbReference type="InterPro" id="IPR058130">
    <property type="entry name" value="PEA_transf_C"/>
</dbReference>
<keyword evidence="5" id="KW-1133">Transmembrane helix</keyword>
<dbReference type="EMBL" id="VUNL01000004">
    <property type="protein sequence ID" value="MSV24597.1"/>
    <property type="molecule type" value="Genomic_DNA"/>
</dbReference>
<proteinExistence type="predicted"/>
<keyword evidence="4" id="KW-0812">Transmembrane</keyword>
<dbReference type="RefSeq" id="WP_154620348.1">
    <property type="nucleotide sequence ID" value="NZ_VUNL01000004.1"/>
</dbReference>
<keyword evidence="9" id="KW-1185">Reference proteome</keyword>
<evidence type="ECO:0000256" key="4">
    <source>
        <dbReference type="ARBA" id="ARBA00022692"/>
    </source>
</evidence>
<comment type="subcellular location">
    <subcellularLocation>
        <location evidence="1">Cell membrane</location>
        <topology evidence="1">Multi-pass membrane protein</topology>
    </subcellularLocation>
</comment>
<evidence type="ECO:0000256" key="2">
    <source>
        <dbReference type="ARBA" id="ARBA00022475"/>
    </source>
</evidence>
<dbReference type="GO" id="GO:0016776">
    <property type="term" value="F:phosphotransferase activity, phosphate group as acceptor"/>
    <property type="evidence" value="ECO:0007669"/>
    <property type="project" value="TreeGrafter"/>
</dbReference>
<dbReference type="GO" id="GO:0005886">
    <property type="term" value="C:plasma membrane"/>
    <property type="evidence" value="ECO:0007669"/>
    <property type="project" value="UniProtKB-SubCell"/>
</dbReference>
<feature type="domain" description="Sulfatase N-terminal" evidence="7">
    <location>
        <begin position="62"/>
        <end position="355"/>
    </location>
</feature>
<keyword evidence="6" id="KW-0472">Membrane</keyword>
<evidence type="ECO:0000256" key="3">
    <source>
        <dbReference type="ARBA" id="ARBA00022679"/>
    </source>
</evidence>
<evidence type="ECO:0000313" key="9">
    <source>
        <dbReference type="Proteomes" id="UP000430222"/>
    </source>
</evidence>
<dbReference type="AlphaFoldDB" id="A0A6I2UTQ5"/>
<dbReference type="PANTHER" id="PTHR30443">
    <property type="entry name" value="INNER MEMBRANE PROTEIN"/>
    <property type="match status" value="1"/>
</dbReference>
<keyword evidence="3 8" id="KW-0808">Transferase</keyword>
<keyword evidence="2" id="KW-1003">Cell membrane</keyword>
<dbReference type="InterPro" id="IPR040423">
    <property type="entry name" value="PEA_transferase"/>
</dbReference>
<evidence type="ECO:0000313" key="8">
    <source>
        <dbReference type="EMBL" id="MSV24597.1"/>
    </source>
</evidence>
<dbReference type="Gene3D" id="3.40.720.10">
    <property type="entry name" value="Alkaline Phosphatase, subunit A"/>
    <property type="match status" value="1"/>
</dbReference>
<evidence type="ECO:0000256" key="5">
    <source>
        <dbReference type="ARBA" id="ARBA00022989"/>
    </source>
</evidence>
<dbReference type="Pfam" id="PF00884">
    <property type="entry name" value="Sulfatase"/>
    <property type="match status" value="1"/>
</dbReference>
<name>A0A6I2UTQ5_9FIRM</name>
<dbReference type="SUPFAM" id="SSF53649">
    <property type="entry name" value="Alkaline phosphatase-like"/>
    <property type="match status" value="1"/>
</dbReference>
<evidence type="ECO:0000259" key="7">
    <source>
        <dbReference type="Pfam" id="PF00884"/>
    </source>
</evidence>
<comment type="caution">
    <text evidence="8">The sequence shown here is derived from an EMBL/GenBank/DDBJ whole genome shotgun (WGS) entry which is preliminary data.</text>
</comment>
<accession>A0A6I2UTQ5</accession>
<dbReference type="InterPro" id="IPR017850">
    <property type="entry name" value="Alkaline_phosphatase_core_sf"/>
</dbReference>
<dbReference type="CDD" id="cd16017">
    <property type="entry name" value="LptA"/>
    <property type="match status" value="1"/>
</dbReference>
<dbReference type="Proteomes" id="UP000430222">
    <property type="component" value="Unassembled WGS sequence"/>
</dbReference>
<gene>
    <name evidence="8" type="ORF">FYJ78_05215</name>
</gene>
<dbReference type="PANTHER" id="PTHR30443:SF2">
    <property type="entry name" value="PHOSPHOETHANOLAMINE TRANSFERASE EPTC"/>
    <property type="match status" value="1"/>
</dbReference>
<reference evidence="8 9" key="1">
    <citation type="submission" date="2019-08" db="EMBL/GenBank/DDBJ databases">
        <title>In-depth cultivation of the pig gut microbiome towards novel bacterial diversity and tailored functional studies.</title>
        <authorList>
            <person name="Wylensek D."/>
            <person name="Hitch T.C.A."/>
            <person name="Clavel T."/>
        </authorList>
    </citation>
    <scope>NUCLEOTIDE SEQUENCE [LARGE SCALE GENOMIC DNA]</scope>
    <source>
        <strain evidence="9">WCA-380-WT-3B3</strain>
    </source>
</reference>
<evidence type="ECO:0000256" key="6">
    <source>
        <dbReference type="ARBA" id="ARBA00023136"/>
    </source>
</evidence>
<dbReference type="InterPro" id="IPR000917">
    <property type="entry name" value="Sulfatase_N"/>
</dbReference>
<evidence type="ECO:0000256" key="1">
    <source>
        <dbReference type="ARBA" id="ARBA00004651"/>
    </source>
</evidence>
<organism evidence="8 9">
    <name type="scientific">Selenomonas montiformis</name>
    <dbReference type="NCBI Taxonomy" id="2652285"/>
    <lineage>
        <taxon>Bacteria</taxon>
        <taxon>Bacillati</taxon>
        <taxon>Bacillota</taxon>
        <taxon>Negativicutes</taxon>
        <taxon>Selenomonadales</taxon>
        <taxon>Selenomonadaceae</taxon>
        <taxon>Selenomonas</taxon>
    </lineage>
</organism>